<gene>
    <name evidence="1" type="ORF">O181_023826</name>
</gene>
<sequence>MESKHRSPSQYKDRDKMTYSEKEALKQLPEAKSWPKFSGVGEYEHMELINYIDEFFIDVPSIPEFWITAILNKAFEKYDIIWYTEMKDIHGRRNWPWRKSQIIQRYSHGTWIWQKTISFENDRYSVDKDNYEWCLKQCRNLKEIDPNMKIIRRNQKLLTKRPGKLENAVKCR</sequence>
<dbReference type="Proteomes" id="UP000765509">
    <property type="component" value="Unassembled WGS sequence"/>
</dbReference>
<dbReference type="AlphaFoldDB" id="A0A9Q3CFG8"/>
<evidence type="ECO:0000313" key="2">
    <source>
        <dbReference type="Proteomes" id="UP000765509"/>
    </source>
</evidence>
<dbReference type="OrthoDB" id="2507294at2759"/>
<accession>A0A9Q3CFG8</accession>
<reference evidence="1" key="1">
    <citation type="submission" date="2021-03" db="EMBL/GenBank/DDBJ databases">
        <title>Draft genome sequence of rust myrtle Austropuccinia psidii MF-1, a brazilian biotype.</title>
        <authorList>
            <person name="Quecine M.C."/>
            <person name="Pachon D.M.R."/>
            <person name="Bonatelli M.L."/>
            <person name="Correr F.H."/>
            <person name="Franceschini L.M."/>
            <person name="Leite T.F."/>
            <person name="Margarido G.R.A."/>
            <person name="Almeida C.A."/>
            <person name="Ferrarezi J.A."/>
            <person name="Labate C.A."/>
        </authorList>
    </citation>
    <scope>NUCLEOTIDE SEQUENCE</scope>
    <source>
        <strain evidence="1">MF-1</strain>
    </source>
</reference>
<dbReference type="EMBL" id="AVOT02007531">
    <property type="protein sequence ID" value="MBW0484111.1"/>
    <property type="molecule type" value="Genomic_DNA"/>
</dbReference>
<protein>
    <submittedName>
        <fullName evidence="1">Uncharacterized protein</fullName>
    </submittedName>
</protein>
<name>A0A9Q3CFG8_9BASI</name>
<proteinExistence type="predicted"/>
<keyword evidence="2" id="KW-1185">Reference proteome</keyword>
<comment type="caution">
    <text evidence="1">The sequence shown here is derived from an EMBL/GenBank/DDBJ whole genome shotgun (WGS) entry which is preliminary data.</text>
</comment>
<organism evidence="1 2">
    <name type="scientific">Austropuccinia psidii MF-1</name>
    <dbReference type="NCBI Taxonomy" id="1389203"/>
    <lineage>
        <taxon>Eukaryota</taxon>
        <taxon>Fungi</taxon>
        <taxon>Dikarya</taxon>
        <taxon>Basidiomycota</taxon>
        <taxon>Pucciniomycotina</taxon>
        <taxon>Pucciniomycetes</taxon>
        <taxon>Pucciniales</taxon>
        <taxon>Sphaerophragmiaceae</taxon>
        <taxon>Austropuccinia</taxon>
    </lineage>
</organism>
<evidence type="ECO:0000313" key="1">
    <source>
        <dbReference type="EMBL" id="MBW0484111.1"/>
    </source>
</evidence>